<reference evidence="3" key="1">
    <citation type="journal article" date="2013" name="Ind. Biotechnol.">
        <title>Comparative genomics analysis of Trichoderma reesei strains.</title>
        <authorList>
            <person name="Koike H."/>
            <person name="Aerts A."/>
            <person name="LaButti K."/>
            <person name="Grigoriev I.V."/>
            <person name="Baker S.E."/>
        </authorList>
    </citation>
    <scope>NUCLEOTIDE SEQUENCE [LARGE SCALE GENOMIC DNA]</scope>
    <source>
        <strain evidence="3">ATCC 56765 / BCRC 32924 / NRRL 11460 / Rut C-30</strain>
    </source>
</reference>
<dbReference type="Proteomes" id="UP000024376">
    <property type="component" value="Unassembled WGS sequence"/>
</dbReference>
<name>A0A024SLZ6_HYPJR</name>
<feature type="compositionally biased region" description="Basic and acidic residues" evidence="1">
    <location>
        <begin position="93"/>
        <end position="111"/>
    </location>
</feature>
<dbReference type="EMBL" id="KI911139">
    <property type="protein sequence ID" value="ETS07063.1"/>
    <property type="molecule type" value="Genomic_DNA"/>
</dbReference>
<feature type="compositionally biased region" description="Polar residues" evidence="1">
    <location>
        <begin position="18"/>
        <end position="30"/>
    </location>
</feature>
<gene>
    <name evidence="2" type="ORF">M419DRAFT_5294</name>
</gene>
<dbReference type="KEGG" id="trr:M419DRAFT_5294"/>
<organism evidence="2 3">
    <name type="scientific">Hypocrea jecorina (strain ATCC 56765 / BCRC 32924 / NRRL 11460 / Rut C-30)</name>
    <name type="common">Trichoderma reesei</name>
    <dbReference type="NCBI Taxonomy" id="1344414"/>
    <lineage>
        <taxon>Eukaryota</taxon>
        <taxon>Fungi</taxon>
        <taxon>Dikarya</taxon>
        <taxon>Ascomycota</taxon>
        <taxon>Pezizomycotina</taxon>
        <taxon>Sordariomycetes</taxon>
        <taxon>Hypocreomycetidae</taxon>
        <taxon>Hypocreales</taxon>
        <taxon>Hypocreaceae</taxon>
        <taxon>Trichoderma</taxon>
    </lineage>
</organism>
<sequence length="305" mass="34959">MSFHPASGCLRPAARQLASASRSFSTTPAILSNAVPPQSPSYIRLPSPPQSQTDEAKPPRVRGSLPVPRQVFPRSEGDRKVRPEYIQQTAPRSPHEREPSNESQRWKREMAETRRANLEQGLKALYRRRERSDAARNARVSRKFRENNEAAAAPEREDDRLTRSTVLDAILDTKVYPDPDRFARAQRSRAKVQAKETAKYEARRDALMELYINASNFIVHESELKAEIDEIFSEDYFRKQSQAFQLYGTTENAWGVYGRPPSIADMLETTTGKSTKLMDYYESEYDHSVKRQKRIAEEFTGGKME</sequence>
<dbReference type="AlphaFoldDB" id="A0A024SLZ6"/>
<dbReference type="InterPro" id="IPR058940">
    <property type="entry name" value="mS26_fungi"/>
</dbReference>
<dbReference type="CDD" id="cd23703">
    <property type="entry name" value="mS26_PET12"/>
    <property type="match status" value="1"/>
</dbReference>
<dbReference type="Pfam" id="PF26163">
    <property type="entry name" value="mS26"/>
    <property type="match status" value="1"/>
</dbReference>
<feature type="region of interest" description="Disordered" evidence="1">
    <location>
        <begin position="129"/>
        <end position="160"/>
    </location>
</feature>
<evidence type="ECO:0000313" key="2">
    <source>
        <dbReference type="EMBL" id="ETS07063.1"/>
    </source>
</evidence>
<feature type="compositionally biased region" description="Basic and acidic residues" evidence="1">
    <location>
        <begin position="143"/>
        <end position="160"/>
    </location>
</feature>
<dbReference type="OrthoDB" id="5223508at2759"/>
<dbReference type="HOGENOM" id="CLU_065203_0_0_1"/>
<accession>A0A024SLZ6</accession>
<proteinExistence type="predicted"/>
<protein>
    <submittedName>
        <fullName evidence="2">Uncharacterized protein</fullName>
    </submittedName>
</protein>
<feature type="region of interest" description="Disordered" evidence="1">
    <location>
        <begin position="1"/>
        <end position="111"/>
    </location>
</feature>
<evidence type="ECO:0000313" key="3">
    <source>
        <dbReference type="Proteomes" id="UP000024376"/>
    </source>
</evidence>
<evidence type="ECO:0000256" key="1">
    <source>
        <dbReference type="SAM" id="MobiDB-lite"/>
    </source>
</evidence>